<sequence>MKAKQSVRSRKLVSLVTTGVMLTQILCVPAFFAGVGTAYAASTTIQSAKMQVTIDDQFPRVIQYQWLSSGKIIYGQEDVISTVNINGVSYTPTVTFVKNAADKATYTLNFSSINVLMTVVIDVVDNVLDFKVTNIQESGSTLVQTVEFPNQSLLSIRDTQAGAKETGADIGSWNSSKEEYNVLSSKATDAAPVAKTYVILNTNELAGSIYSNAFEILANKDADLSYAGNEQRYYYQTVAKTGYKKLGVWSLPWTYRETDGINSEIVELPYAKVAITDDANGDGTLDWQDGGIAYRQIMTLPQGYDVIPKVMPEIAYSRQSLSQWPFLRTLDMIKKFYSYTDGFGQLLQYKGFQHEGHDDGFDDYGNVINKRLGGLTDLNTLVNEASQYNAYVGVHLNLNDAYPEAQHYSYDKIGNISWQTMDTGYYLNRHADSLDPGSNGLAARLSELKQNVPNLKWTYIDVYTGLGYNQWKLAKELNNNGWMIGSEMSGALNRSSIWSHVNEIESKVERFIKNNVTDQFMFDPILLTTRHASAMGYGNDKDEDQGAVGSTINDQMNVFYNQTLLFKYMQNYSIMKMNVDQALNQTTTVTFQNGLTGQVVDPGTVSNTTEGTNQYVTNNPKVELRKNGNLIATYQNQFKKKVVASSAVGYHNKTITPQLTQYLLPWDPQSETKLYHYNSVGGNTTWTLPASWAGVTSVDLYQLSDTGKTLVTTLPVTAGQVTINATANTPYVVYKHGQADAITPVSSLNFGSGGFVKDPGFDSRALNNWSVSSISGSTNHVSIQTNAAGDPYLQVRGNNGADATISQTIIGLTAGKTYQMSVWAEVKNGQTATVGVKNYGGTEVTNTMTLSNIPNKYYNSMRSTIGNNMQRLSVNFTVPTGNSSATIYMKAAQVAGSSTAEVDLDDIRVVELTNPAPPGSHYFFDDFESNNEGLGPFIPINTNKAHISDLHAGFTNDTINGNYSLKMRANSTDASSITGEMMRTIPSTVRLLPNTTYTISFPYRMSLQNSYNIAVTSGYGSGMVDLFNETIDYSKYYYNKTFTTGSANDYSIRFINNIGGWDNFIIDDFTVDLGTVAPPVETPDQTFNNGQIGGWIAAYGNGSVQAVSQQLALSTDRYETVALDQNTADIADGEMTFTITPQSNNVAGAIIRYTSPTSYTRIGFDSAANGWRYWDPQGNTGIINMPGVALTTGVPHKVKLTYTGTHYTLYVDNILSYDGNIPALKTTAGRTGFSVRNKSTVYIDNVTLQNLGASSGSTPIVPTPANAQSTPGKIVLDSYDDAYVRDGASATTNFGVDPSLAVKNDGVGYSRESYLKFDLSGVTSSVYAAQIKLNATAKGSTAPNQVVELVSDNTWSETTINWNNKPASSTVIATFTPVLGVNSFDVTSQVQSALAAGKKLSVKIHGALQVSGSSEVDYGSFENTTVSNRPVLELTVPTTSILTASADSYVRDGFYASQNFGTSATLDVKTDGTDYSREAYVKYDLTSVTGTVTSAKIDLNLTTAGATAPNQVVELVSDNSWTESGITWNNKPASSGTVLATFAPTVGVHEFDVTSQVVAAMASGKKLSIRIYSSQLLSGTTDTHYGARENTTVSNRPVLKVTTQ</sequence>
<dbReference type="KEGG" id="proo:MJB10_16780"/>
<dbReference type="InterPro" id="IPR035364">
    <property type="entry name" value="Beta_sandwich_GH101"/>
</dbReference>
<dbReference type="InterPro" id="IPR008979">
    <property type="entry name" value="Galactose-bd-like_sf"/>
</dbReference>
<dbReference type="InterPro" id="IPR040502">
    <property type="entry name" value="GH101_dom-6"/>
</dbReference>
<feature type="domain" description="Endo-alpha-N-acetylgalactosaminidase" evidence="8">
    <location>
        <begin position="756"/>
        <end position="893"/>
    </location>
</feature>
<organism evidence="10 11">
    <name type="scientific">Paenibacillus roseopurpureus</name>
    <dbReference type="NCBI Taxonomy" id="2918901"/>
    <lineage>
        <taxon>Bacteria</taxon>
        <taxon>Bacillati</taxon>
        <taxon>Bacillota</taxon>
        <taxon>Bacilli</taxon>
        <taxon>Bacillales</taxon>
        <taxon>Paenibacillaceae</taxon>
        <taxon>Paenibacillus</taxon>
    </lineage>
</organism>
<dbReference type="Pfam" id="PF24517">
    <property type="entry name" value="CBM96"/>
    <property type="match status" value="2"/>
</dbReference>
<dbReference type="InterPro" id="IPR025706">
    <property type="entry name" value="Endoa_GalNAc"/>
</dbReference>
<dbReference type="InterPro" id="IPR014718">
    <property type="entry name" value="GH-type_carb-bd"/>
</dbReference>
<reference evidence="10" key="1">
    <citation type="submission" date="2022-02" db="EMBL/GenBank/DDBJ databases">
        <title>Paenibacillus sp. MBLB1832 Whole Genome Shotgun Sequencing.</title>
        <authorList>
            <person name="Hwang C.Y."/>
            <person name="Cho E.-S."/>
            <person name="Seo M.-J."/>
        </authorList>
    </citation>
    <scope>NUCLEOTIDE SEQUENCE</scope>
    <source>
        <strain evidence="10">MBLB1832</strain>
    </source>
</reference>
<evidence type="ECO:0000259" key="9">
    <source>
        <dbReference type="Pfam" id="PF24517"/>
    </source>
</evidence>
<accession>A0AA96RIG2</accession>
<dbReference type="EMBL" id="CP130319">
    <property type="protein sequence ID" value="WNR42770.1"/>
    <property type="molecule type" value="Genomic_DNA"/>
</dbReference>
<dbReference type="Pfam" id="PF18080">
    <property type="entry name" value="Gal_mutarotas_3"/>
    <property type="match status" value="1"/>
</dbReference>
<dbReference type="RefSeq" id="WP_314796500.1">
    <property type="nucleotide sequence ID" value="NZ_CP130319.1"/>
</dbReference>
<dbReference type="SUPFAM" id="SSF49785">
    <property type="entry name" value="Galactose-binding domain-like"/>
    <property type="match status" value="1"/>
</dbReference>
<evidence type="ECO:0000256" key="2">
    <source>
        <dbReference type="ARBA" id="ARBA00022525"/>
    </source>
</evidence>
<protein>
    <submittedName>
        <fullName evidence="10">Endo-alpha-N-acetylgalactosaminidase family protein</fullName>
    </submittedName>
</protein>
<dbReference type="Pfam" id="PF17451">
    <property type="entry name" value="Glyco_hyd_101C"/>
    <property type="match status" value="1"/>
</dbReference>
<evidence type="ECO:0000259" key="7">
    <source>
        <dbReference type="Pfam" id="PF18080"/>
    </source>
</evidence>
<dbReference type="NCBIfam" id="NF033679">
    <property type="entry name" value="DNRLRE_dom"/>
    <property type="match status" value="2"/>
</dbReference>
<dbReference type="GO" id="GO:0030246">
    <property type="term" value="F:carbohydrate binding"/>
    <property type="evidence" value="ECO:0007669"/>
    <property type="project" value="InterPro"/>
</dbReference>
<evidence type="ECO:0000256" key="3">
    <source>
        <dbReference type="ARBA" id="ARBA00022729"/>
    </source>
</evidence>
<comment type="subcellular location">
    <subcellularLocation>
        <location evidence="1">Secreted</location>
    </subcellularLocation>
</comment>
<dbReference type="Proteomes" id="UP001304650">
    <property type="component" value="Chromosome"/>
</dbReference>
<dbReference type="InterPro" id="IPR055372">
    <property type="entry name" value="CBM96"/>
</dbReference>
<evidence type="ECO:0000313" key="10">
    <source>
        <dbReference type="EMBL" id="WNR42770.1"/>
    </source>
</evidence>
<dbReference type="Gene3D" id="2.60.40.1180">
    <property type="entry name" value="Golgi alpha-mannosidase II"/>
    <property type="match status" value="1"/>
</dbReference>
<evidence type="ECO:0000259" key="5">
    <source>
        <dbReference type="Pfam" id="PF17451"/>
    </source>
</evidence>
<feature type="domain" description="Galactose mutarotase-like fold" evidence="7">
    <location>
        <begin position="45"/>
        <end position="287"/>
    </location>
</feature>
<dbReference type="SMR" id="A0AA96RIG2"/>
<feature type="domain" description="Glycosyl hydrolase 101 beta-sandwich" evidence="5">
    <location>
        <begin position="564"/>
        <end position="709"/>
    </location>
</feature>
<feature type="domain" description="Endo-alpha-N-acetylgalactosaminidase" evidence="6">
    <location>
        <begin position="919"/>
        <end position="1020"/>
    </location>
</feature>
<dbReference type="GO" id="GO:0005576">
    <property type="term" value="C:extracellular region"/>
    <property type="evidence" value="ECO:0007669"/>
    <property type="project" value="UniProtKB-SubCell"/>
</dbReference>
<evidence type="ECO:0000259" key="8">
    <source>
        <dbReference type="Pfam" id="PF21466"/>
    </source>
</evidence>
<dbReference type="Gene3D" id="2.60.120.260">
    <property type="entry name" value="Galactose-binding domain-like"/>
    <property type="match status" value="2"/>
</dbReference>
<dbReference type="Pfam" id="PF12905">
    <property type="entry name" value="Glyco_hydro_101"/>
    <property type="match status" value="1"/>
</dbReference>
<feature type="domain" description="Carbohydrate-binding module family 96" evidence="9">
    <location>
        <begin position="1278"/>
        <end position="1435"/>
    </location>
</feature>
<keyword evidence="2" id="KW-0964">Secreted</keyword>
<dbReference type="Gene3D" id="2.70.98.10">
    <property type="match status" value="1"/>
</dbReference>
<proteinExistence type="predicted"/>
<dbReference type="InterPro" id="IPR049314">
    <property type="entry name" value="GH101_dom-5"/>
</dbReference>
<dbReference type="Pfam" id="PF21466">
    <property type="entry name" value="GH101_dom-5"/>
    <property type="match status" value="1"/>
</dbReference>
<keyword evidence="11" id="KW-1185">Reference proteome</keyword>
<dbReference type="InterPro" id="IPR040633">
    <property type="entry name" value="Gal_mutarotas_3"/>
</dbReference>
<evidence type="ECO:0000259" key="4">
    <source>
        <dbReference type="Pfam" id="PF12905"/>
    </source>
</evidence>
<dbReference type="InterPro" id="IPR013780">
    <property type="entry name" value="Glyco_hydro_b"/>
</dbReference>
<evidence type="ECO:0000313" key="11">
    <source>
        <dbReference type="Proteomes" id="UP001304650"/>
    </source>
</evidence>
<dbReference type="Gene3D" id="3.20.20.80">
    <property type="entry name" value="Glycosidases"/>
    <property type="match status" value="1"/>
</dbReference>
<evidence type="ECO:0000259" key="6">
    <source>
        <dbReference type="Pfam" id="PF17974"/>
    </source>
</evidence>
<keyword evidence="3" id="KW-0732">Signal</keyword>
<gene>
    <name evidence="10" type="ORF">MJB10_16780</name>
</gene>
<dbReference type="GO" id="GO:0033926">
    <property type="term" value="F:endo-alpha-N-acetylgalactosaminidase activity"/>
    <property type="evidence" value="ECO:0007669"/>
    <property type="project" value="InterPro"/>
</dbReference>
<feature type="domain" description="Endo-alpha-N-acetylgalactosaminidase" evidence="4">
    <location>
        <begin position="288"/>
        <end position="542"/>
    </location>
</feature>
<evidence type="ECO:0000256" key="1">
    <source>
        <dbReference type="ARBA" id="ARBA00004613"/>
    </source>
</evidence>
<name>A0AA96RIG2_9BACL</name>
<dbReference type="Pfam" id="PF17974">
    <property type="entry name" value="GalBD_like"/>
    <property type="match status" value="1"/>
</dbReference>
<feature type="domain" description="Carbohydrate-binding module family 96" evidence="9">
    <location>
        <begin position="1440"/>
        <end position="1603"/>
    </location>
</feature>